<dbReference type="CDD" id="cd01086">
    <property type="entry name" value="MetAP1"/>
    <property type="match status" value="1"/>
</dbReference>
<keyword evidence="5 6" id="KW-0378">Hydrolase</keyword>
<feature type="binding site" evidence="6">
    <location>
        <position position="175"/>
    </location>
    <ligand>
        <name>substrate</name>
    </ligand>
</feature>
<dbReference type="InterPro" id="IPR036005">
    <property type="entry name" value="Creatinase/aminopeptidase-like"/>
</dbReference>
<feature type="binding site" evidence="6">
    <location>
        <position position="232"/>
    </location>
    <ligand>
        <name>a divalent metal cation</name>
        <dbReference type="ChEBI" id="CHEBI:60240"/>
        <label>2</label>
        <note>catalytic</note>
    </ligand>
</feature>
<evidence type="ECO:0000256" key="5">
    <source>
        <dbReference type="ARBA" id="ARBA00022801"/>
    </source>
</evidence>
<dbReference type="GO" id="GO:0006508">
    <property type="term" value="P:proteolysis"/>
    <property type="evidence" value="ECO:0007669"/>
    <property type="project" value="UniProtKB-KW"/>
</dbReference>
<evidence type="ECO:0000256" key="7">
    <source>
        <dbReference type="RuleBase" id="RU003653"/>
    </source>
</evidence>
<name>A0A0P8Y7T1_9CLOT</name>
<dbReference type="AlphaFoldDB" id="A0A0P8Y7T1"/>
<dbReference type="PRINTS" id="PR00599">
    <property type="entry name" value="MAPEPTIDASE"/>
</dbReference>
<comment type="subunit">
    <text evidence="6">Monomer.</text>
</comment>
<dbReference type="STRING" id="36849.OXPF_37870"/>
<keyword evidence="3 6" id="KW-0645">Protease</keyword>
<dbReference type="InterPro" id="IPR002467">
    <property type="entry name" value="Pept_M24A_MAP1"/>
</dbReference>
<comment type="catalytic activity">
    <reaction evidence="6 7">
        <text>Release of N-terminal amino acids, preferentially methionine, from peptides and arylamides.</text>
        <dbReference type="EC" id="3.4.11.18"/>
    </reaction>
</comment>
<dbReference type="Gene3D" id="3.90.230.10">
    <property type="entry name" value="Creatinase/methionine aminopeptidase superfamily"/>
    <property type="match status" value="1"/>
</dbReference>
<comment type="cofactor">
    <cofactor evidence="6">
        <name>Co(2+)</name>
        <dbReference type="ChEBI" id="CHEBI:48828"/>
    </cofactor>
    <cofactor evidence="6">
        <name>Zn(2+)</name>
        <dbReference type="ChEBI" id="CHEBI:29105"/>
    </cofactor>
    <cofactor evidence="6">
        <name>Mn(2+)</name>
        <dbReference type="ChEBI" id="CHEBI:29035"/>
    </cofactor>
    <cofactor evidence="6">
        <name>Fe(2+)</name>
        <dbReference type="ChEBI" id="CHEBI:29033"/>
    </cofactor>
    <text evidence="6">Binds 2 divalent metal cations per subunit. Has a high-affinity and a low affinity metal-binding site. The true nature of the physiological cofactor is under debate. The enzyme is active with cobalt, zinc, manganese or divalent iron ions. Most likely, methionine aminopeptidases function as mononuclear Fe(2+)-metalloproteases under physiological conditions, and the catalytically relevant metal-binding site has been assigned to the histidine-containing high-affinity site.</text>
</comment>
<dbReference type="GO" id="GO:0046872">
    <property type="term" value="F:metal ion binding"/>
    <property type="evidence" value="ECO:0007669"/>
    <property type="project" value="UniProtKB-UniRule"/>
</dbReference>
<dbReference type="PANTHER" id="PTHR43330">
    <property type="entry name" value="METHIONINE AMINOPEPTIDASE"/>
    <property type="match status" value="1"/>
</dbReference>
<dbReference type="OrthoDB" id="9802055at2"/>
<reference evidence="9 10" key="1">
    <citation type="submission" date="2015-09" db="EMBL/GenBank/DDBJ databases">
        <title>Genome sequence of Oxobacter pfennigii DSM 3222.</title>
        <authorList>
            <person name="Poehlein A."/>
            <person name="Bengelsdorf F.R."/>
            <person name="Schiel-Bengelsdorf B."/>
            <person name="Duerre P."/>
            <person name="Daniel R."/>
        </authorList>
    </citation>
    <scope>NUCLEOTIDE SEQUENCE [LARGE SCALE GENOMIC DNA]</scope>
    <source>
        <strain evidence="9 10">DSM 3222</strain>
    </source>
</reference>
<evidence type="ECO:0000256" key="6">
    <source>
        <dbReference type="HAMAP-Rule" id="MF_01974"/>
    </source>
</evidence>
<organism evidence="9 10">
    <name type="scientific">Oxobacter pfennigii</name>
    <dbReference type="NCBI Taxonomy" id="36849"/>
    <lineage>
        <taxon>Bacteria</taxon>
        <taxon>Bacillati</taxon>
        <taxon>Bacillota</taxon>
        <taxon>Clostridia</taxon>
        <taxon>Eubacteriales</taxon>
        <taxon>Clostridiaceae</taxon>
        <taxon>Oxobacter</taxon>
    </lineage>
</organism>
<comment type="similarity">
    <text evidence="6">Belongs to the peptidase M24A family. Methionine aminopeptidase type 1 subfamily.</text>
</comment>
<proteinExistence type="inferred from homology"/>
<keyword evidence="2 6" id="KW-0031">Aminopeptidase</keyword>
<dbReference type="NCBIfam" id="TIGR00500">
    <property type="entry name" value="met_pdase_I"/>
    <property type="match status" value="1"/>
</dbReference>
<evidence type="ECO:0000256" key="1">
    <source>
        <dbReference type="ARBA" id="ARBA00002521"/>
    </source>
</evidence>
<dbReference type="PANTHER" id="PTHR43330:SF27">
    <property type="entry name" value="METHIONINE AMINOPEPTIDASE"/>
    <property type="match status" value="1"/>
</dbReference>
<feature type="binding site" evidence="6">
    <location>
        <position position="94"/>
    </location>
    <ligand>
        <name>a divalent metal cation</name>
        <dbReference type="ChEBI" id="CHEBI:60240"/>
        <label>1</label>
    </ligand>
</feature>
<dbReference type="EMBL" id="LKET01000062">
    <property type="protein sequence ID" value="KPU42612.1"/>
    <property type="molecule type" value="Genomic_DNA"/>
</dbReference>
<sequence>MIVIKSDNDIIYMKQAGKVVAMTLEKVREVIKPGVTTAYIDNFAEQFILGQNAIPAFKGLYGFPATLCISINEEVVHGIPGDRILNEGDIVSIDCGAMINGFYSDAARTYPVGTVSKEARKLIDVTQESFFKGIENARIGKRLEDISHAIQVYVEKHGFSIVRDYVGHGIGRAMHEDPQVPNYGRPGRGVRLVKGMCLAIEPMVNMGGYQVKTLSDEWTVVTADGSLSAHYENTIVILDKGPEILTVI</sequence>
<dbReference type="InterPro" id="IPR001714">
    <property type="entry name" value="Pept_M24_MAP"/>
</dbReference>
<keyword evidence="10" id="KW-1185">Reference proteome</keyword>
<dbReference type="HAMAP" id="MF_01974">
    <property type="entry name" value="MetAP_1"/>
    <property type="match status" value="1"/>
</dbReference>
<dbReference type="GO" id="GO:0004239">
    <property type="term" value="F:initiator methionyl aminopeptidase activity"/>
    <property type="evidence" value="ECO:0007669"/>
    <property type="project" value="UniProtKB-UniRule"/>
</dbReference>
<feature type="domain" description="Peptidase M24" evidence="8">
    <location>
        <begin position="13"/>
        <end position="237"/>
    </location>
</feature>
<dbReference type="RefSeq" id="WP_054876755.1">
    <property type="nucleotide sequence ID" value="NZ_LKET01000062.1"/>
</dbReference>
<evidence type="ECO:0000259" key="8">
    <source>
        <dbReference type="Pfam" id="PF00557"/>
    </source>
</evidence>
<feature type="binding site" evidence="6">
    <location>
        <position position="105"/>
    </location>
    <ligand>
        <name>a divalent metal cation</name>
        <dbReference type="ChEBI" id="CHEBI:60240"/>
        <label>1</label>
    </ligand>
</feature>
<feature type="binding site" evidence="6">
    <location>
        <position position="105"/>
    </location>
    <ligand>
        <name>a divalent metal cation</name>
        <dbReference type="ChEBI" id="CHEBI:60240"/>
        <label>2</label>
        <note>catalytic</note>
    </ligand>
</feature>
<evidence type="ECO:0000256" key="2">
    <source>
        <dbReference type="ARBA" id="ARBA00022438"/>
    </source>
</evidence>
<protein>
    <recommendedName>
        <fullName evidence="6 7">Methionine aminopeptidase</fullName>
        <shortName evidence="6">MAP</shortName>
        <shortName evidence="6">MetAP</shortName>
        <ecNumber evidence="6 7">3.4.11.18</ecNumber>
    </recommendedName>
    <alternativeName>
        <fullName evidence="6">Peptidase M</fullName>
    </alternativeName>
</protein>
<dbReference type="EC" id="3.4.11.18" evidence="6 7"/>
<dbReference type="PROSITE" id="PS00680">
    <property type="entry name" value="MAP_1"/>
    <property type="match status" value="1"/>
</dbReference>
<dbReference type="GO" id="GO:0005829">
    <property type="term" value="C:cytosol"/>
    <property type="evidence" value="ECO:0007669"/>
    <property type="project" value="TreeGrafter"/>
</dbReference>
<evidence type="ECO:0000313" key="9">
    <source>
        <dbReference type="EMBL" id="KPU42612.1"/>
    </source>
</evidence>
<evidence type="ECO:0000256" key="3">
    <source>
        <dbReference type="ARBA" id="ARBA00022670"/>
    </source>
</evidence>
<comment type="function">
    <text evidence="1 6">Removes the N-terminal methionine from nascent proteins. The N-terminal methionine is often cleaved when the second residue in the primary sequence is small and uncharged (Met-Ala-, Cys, Gly, Pro, Ser, Thr, or Val). Requires deformylation of the N(alpha)-formylated initiator methionine before it can be hydrolyzed.</text>
</comment>
<dbReference type="InterPro" id="IPR000994">
    <property type="entry name" value="Pept_M24"/>
</dbReference>
<evidence type="ECO:0000313" key="10">
    <source>
        <dbReference type="Proteomes" id="UP000050326"/>
    </source>
</evidence>
<accession>A0A0P8Y7T1</accession>
<feature type="binding site" evidence="6">
    <location>
        <position position="77"/>
    </location>
    <ligand>
        <name>substrate</name>
    </ligand>
</feature>
<dbReference type="SUPFAM" id="SSF55920">
    <property type="entry name" value="Creatinase/aminopeptidase"/>
    <property type="match status" value="1"/>
</dbReference>
<feature type="binding site" evidence="6">
    <location>
        <position position="201"/>
    </location>
    <ligand>
        <name>a divalent metal cation</name>
        <dbReference type="ChEBI" id="CHEBI:60240"/>
        <label>2</label>
        <note>catalytic</note>
    </ligand>
</feature>
<keyword evidence="4 6" id="KW-0479">Metal-binding</keyword>
<dbReference type="PATRIC" id="fig|36849.3.peg.4005"/>
<gene>
    <name evidence="6 9" type="primary">map</name>
    <name evidence="9" type="ORF">OXPF_37870</name>
</gene>
<feature type="binding site" evidence="6">
    <location>
        <position position="232"/>
    </location>
    <ligand>
        <name>a divalent metal cation</name>
        <dbReference type="ChEBI" id="CHEBI:60240"/>
        <label>1</label>
    </ligand>
</feature>
<comment type="caution">
    <text evidence="9">The sequence shown here is derived from an EMBL/GenBank/DDBJ whole genome shotgun (WGS) entry which is preliminary data.</text>
</comment>
<feature type="binding site" evidence="6">
    <location>
        <position position="168"/>
    </location>
    <ligand>
        <name>a divalent metal cation</name>
        <dbReference type="ChEBI" id="CHEBI:60240"/>
        <label>2</label>
        <note>catalytic</note>
    </ligand>
</feature>
<dbReference type="GO" id="GO:0070006">
    <property type="term" value="F:metalloaminopeptidase activity"/>
    <property type="evidence" value="ECO:0007669"/>
    <property type="project" value="UniProtKB-UniRule"/>
</dbReference>
<dbReference type="Pfam" id="PF00557">
    <property type="entry name" value="Peptidase_M24"/>
    <property type="match status" value="1"/>
</dbReference>
<evidence type="ECO:0000256" key="4">
    <source>
        <dbReference type="ARBA" id="ARBA00022723"/>
    </source>
</evidence>
<dbReference type="Proteomes" id="UP000050326">
    <property type="component" value="Unassembled WGS sequence"/>
</dbReference>